<dbReference type="InterPro" id="IPR011990">
    <property type="entry name" value="TPR-like_helical_dom_sf"/>
</dbReference>
<dbReference type="AlphaFoldDB" id="A0A853JEV0"/>
<keyword evidence="2" id="KW-1185">Reference proteome</keyword>
<dbReference type="EMBL" id="JACCKA010000073">
    <property type="protein sequence ID" value="NZA27262.1"/>
    <property type="molecule type" value="Genomic_DNA"/>
</dbReference>
<dbReference type="Proteomes" id="UP000578091">
    <property type="component" value="Unassembled WGS sequence"/>
</dbReference>
<evidence type="ECO:0000313" key="2">
    <source>
        <dbReference type="Proteomes" id="UP000578091"/>
    </source>
</evidence>
<dbReference type="Gene3D" id="1.25.40.10">
    <property type="entry name" value="Tetratricopeptide repeat domain"/>
    <property type="match status" value="1"/>
</dbReference>
<accession>A0A853JEV0</accession>
<organism evidence="1 2">
    <name type="scientific">Luteimonas salinisoli</name>
    <dbReference type="NCBI Taxonomy" id="2752307"/>
    <lineage>
        <taxon>Bacteria</taxon>
        <taxon>Pseudomonadati</taxon>
        <taxon>Pseudomonadota</taxon>
        <taxon>Gammaproteobacteria</taxon>
        <taxon>Lysobacterales</taxon>
        <taxon>Lysobacteraceae</taxon>
        <taxon>Luteimonas</taxon>
    </lineage>
</organism>
<dbReference type="SUPFAM" id="SSF48452">
    <property type="entry name" value="TPR-like"/>
    <property type="match status" value="1"/>
</dbReference>
<protein>
    <submittedName>
        <fullName evidence="1">DUF924 family protein</fullName>
    </submittedName>
</protein>
<evidence type="ECO:0000313" key="1">
    <source>
        <dbReference type="EMBL" id="NZA27262.1"/>
    </source>
</evidence>
<gene>
    <name evidence="1" type="ORF">H0E84_12800</name>
</gene>
<dbReference type="InterPro" id="IPR010323">
    <property type="entry name" value="DUF924"/>
</dbReference>
<reference evidence="1 2" key="1">
    <citation type="submission" date="2020-07" db="EMBL/GenBank/DDBJ databases">
        <title>Luteimonas sp. SJ-92.</title>
        <authorList>
            <person name="Huang X.-X."/>
            <person name="Xu L."/>
            <person name="Sun J.-Q."/>
        </authorList>
    </citation>
    <scope>NUCLEOTIDE SEQUENCE [LARGE SCALE GENOMIC DNA]</scope>
    <source>
        <strain evidence="1 2">SJ-92</strain>
    </source>
</reference>
<sequence>MSEMTTPNDVTGFWREAGQQKWFLGGEEFDRECEARFLGAHLAAARREDEHWLESAEGALALLLLLDQIPRNVFRGSGHAFATDGLALHYARRAVEAGLDGAIEPQLRAFVYLPFEHSESLEDQRRSVELFRGIGDADYDRYAVAHLEVIERFGRFPHRNRALGRENTPEEQAWLDAGGGF</sequence>
<dbReference type="Gene3D" id="1.20.58.320">
    <property type="entry name" value="TPR-like"/>
    <property type="match status" value="1"/>
</dbReference>
<name>A0A853JEV0_9GAMM</name>
<dbReference type="Pfam" id="PF06041">
    <property type="entry name" value="DUF924"/>
    <property type="match status" value="1"/>
</dbReference>
<proteinExistence type="predicted"/>
<comment type="caution">
    <text evidence="1">The sequence shown here is derived from an EMBL/GenBank/DDBJ whole genome shotgun (WGS) entry which is preliminary data.</text>
</comment>